<dbReference type="NCBIfam" id="TIGR01498">
    <property type="entry name" value="folK"/>
    <property type="match status" value="1"/>
</dbReference>
<dbReference type="GO" id="GO:0005524">
    <property type="term" value="F:ATP binding"/>
    <property type="evidence" value="ECO:0007669"/>
    <property type="project" value="UniProtKB-KW"/>
</dbReference>
<dbReference type="Proteomes" id="UP000273626">
    <property type="component" value="Unassembled WGS sequence"/>
</dbReference>
<dbReference type="EMBL" id="CP058690">
    <property type="protein sequence ID" value="QLH15094.1"/>
    <property type="molecule type" value="Genomic_DNA"/>
</dbReference>
<dbReference type="UniPathway" id="UPA00077">
    <property type="reaction ID" value="UER00155"/>
</dbReference>
<comment type="similarity">
    <text evidence="2">Belongs to the HPPK family.</text>
</comment>
<protein>
    <recommendedName>
        <fullName evidence="4">2-amino-4-hydroxy-6-hydroxymethyldihydropteridine pyrophosphokinase</fullName>
        <ecNumber evidence="3">2.7.6.3</ecNumber>
    </recommendedName>
    <alternativeName>
        <fullName evidence="11">6-hydroxymethyl-7,8-dihydropterin pyrophosphokinase</fullName>
    </alternativeName>
    <alternativeName>
        <fullName evidence="12">7,8-dihydro-6-hydroxymethylpterin-pyrophosphokinase</fullName>
    </alternativeName>
</protein>
<dbReference type="OrthoDB" id="9808041at2"/>
<organism evidence="15 19">
    <name type="scientific">Paracoccus pantotrophus</name>
    <name type="common">Thiosphaera pantotropha</name>
    <dbReference type="NCBI Taxonomy" id="82367"/>
    <lineage>
        <taxon>Bacteria</taxon>
        <taxon>Pseudomonadati</taxon>
        <taxon>Pseudomonadota</taxon>
        <taxon>Alphaproteobacteria</taxon>
        <taxon>Rhodobacterales</taxon>
        <taxon>Paracoccaceae</taxon>
        <taxon>Paracoccus</taxon>
    </lineage>
</organism>
<keyword evidence="6" id="KW-0547">Nucleotide-binding</keyword>
<name>A0A1I5I2N2_PARPN</name>
<evidence type="ECO:0000259" key="13">
    <source>
        <dbReference type="Pfam" id="PF01288"/>
    </source>
</evidence>
<evidence type="ECO:0000256" key="9">
    <source>
        <dbReference type="ARBA" id="ARBA00022909"/>
    </source>
</evidence>
<dbReference type="GO" id="GO:0046656">
    <property type="term" value="P:folic acid biosynthetic process"/>
    <property type="evidence" value="ECO:0007669"/>
    <property type="project" value="UniProtKB-KW"/>
</dbReference>
<comment type="pathway">
    <text evidence="1">Cofactor biosynthesis; tetrahydrofolate biosynthesis; 2-amino-4-hydroxy-6-hydroxymethyl-7,8-dihydropteridine diphosphate from 7,8-dihydroneopterin triphosphate: step 4/4.</text>
</comment>
<evidence type="ECO:0000256" key="6">
    <source>
        <dbReference type="ARBA" id="ARBA00022741"/>
    </source>
</evidence>
<dbReference type="EC" id="2.7.6.3" evidence="3"/>
<dbReference type="Proteomes" id="UP000326453">
    <property type="component" value="Chromosome 1"/>
</dbReference>
<dbReference type="GO" id="GO:0003848">
    <property type="term" value="F:2-amino-4-hydroxy-6-hydroxymethyldihydropteridine diphosphokinase activity"/>
    <property type="evidence" value="ECO:0007669"/>
    <property type="project" value="UniProtKB-EC"/>
</dbReference>
<reference evidence="16 17" key="1">
    <citation type="submission" date="2018-10" db="EMBL/GenBank/DDBJ databases">
        <title>Genomic Encyclopedia of Archaeal and Bacterial Type Strains, Phase II (KMG-II): from individual species to whole genera.</title>
        <authorList>
            <person name="Goeker M."/>
        </authorList>
    </citation>
    <scope>NUCLEOTIDE SEQUENCE [LARGE SCALE GENOMIC DNA]</scope>
    <source>
        <strain evidence="17">ATCC 35512 / DSM 2944 / CIP 106514 / LMD 82.5 / NBRC 102493 / NCCB 82005 / GB17</strain>
        <strain evidence="16">DSM 2944</strain>
    </source>
</reference>
<evidence type="ECO:0000256" key="4">
    <source>
        <dbReference type="ARBA" id="ARBA00016218"/>
    </source>
</evidence>
<dbReference type="Proteomes" id="UP000509322">
    <property type="component" value="Chromosome 2"/>
</dbReference>
<reference evidence="15 19" key="3">
    <citation type="submission" date="2020-07" db="EMBL/GenBank/DDBJ databases">
        <title>The complete genome of Paracoccus pantotrophus ACCC 10489.</title>
        <authorList>
            <person name="Si Y."/>
        </authorList>
    </citation>
    <scope>NUCLEOTIDE SEQUENCE [LARGE SCALE GENOMIC DNA]</scope>
    <source>
        <strain evidence="19">ACCC 10489</strain>
        <strain evidence="15">ACCC10489</strain>
    </source>
</reference>
<sequence>MSRNPSQKANLALVALGANLPSSAGSPPESLRFALKKLSQLPQVVPVAFSRFWFTPAFPAGSGPEYVNAAASFRCTLPPEQLLRELHEIEAELGRRRDGGRWQSRGLDLDLLAHGDLVLPDAAVQDHWRRLPPQDQALRAPPHLILPHPRMQDRGFVLAPLAEIAPNWVHPRLGLSVAQMLAALPPQALAGMRPASA</sequence>
<dbReference type="SUPFAM" id="SSF55083">
    <property type="entry name" value="6-hydroxymethyl-7,8-dihydropterin pyrophosphokinase, HPPK"/>
    <property type="match status" value="1"/>
</dbReference>
<evidence type="ECO:0000256" key="10">
    <source>
        <dbReference type="ARBA" id="ARBA00029409"/>
    </source>
</evidence>
<dbReference type="Gene3D" id="3.30.70.560">
    <property type="entry name" value="7,8-Dihydro-6-hydroxymethylpterin-pyrophosphokinase HPPK"/>
    <property type="match status" value="1"/>
</dbReference>
<evidence type="ECO:0000256" key="2">
    <source>
        <dbReference type="ARBA" id="ARBA00005810"/>
    </source>
</evidence>
<comment type="function">
    <text evidence="10">Catalyzes the transfer of pyrophosphate from adenosine triphosphate (ATP) to 6-hydroxymethyl-7,8-dihydropterin, an enzymatic step in folate biosynthesis pathway.</text>
</comment>
<evidence type="ECO:0000313" key="14">
    <source>
        <dbReference type="EMBL" id="QFG37439.1"/>
    </source>
</evidence>
<keyword evidence="7 15" id="KW-0418">Kinase</keyword>
<dbReference type="CDD" id="cd00483">
    <property type="entry name" value="HPPK"/>
    <property type="match status" value="1"/>
</dbReference>
<keyword evidence="9" id="KW-0289">Folate biosynthesis</keyword>
<evidence type="ECO:0000313" key="19">
    <source>
        <dbReference type="Proteomes" id="UP000509322"/>
    </source>
</evidence>
<keyword evidence="17" id="KW-1185">Reference proteome</keyword>
<evidence type="ECO:0000256" key="12">
    <source>
        <dbReference type="ARBA" id="ARBA00033413"/>
    </source>
</evidence>
<gene>
    <name evidence="15" type="primary">folK</name>
    <name evidence="16" type="ORF">BDE18_1419</name>
    <name evidence="14" type="ORF">ESD82_14955</name>
    <name evidence="15" type="ORF">HYQ43_12685</name>
</gene>
<dbReference type="PANTHER" id="PTHR43071:SF1">
    <property type="entry name" value="2-AMINO-4-HYDROXY-6-HYDROXYMETHYLDIHYDROPTERIDINE PYROPHOSPHOKINASE"/>
    <property type="match status" value="1"/>
</dbReference>
<evidence type="ECO:0000313" key="16">
    <source>
        <dbReference type="EMBL" id="RKS52117.1"/>
    </source>
</evidence>
<evidence type="ECO:0000256" key="7">
    <source>
        <dbReference type="ARBA" id="ARBA00022777"/>
    </source>
</evidence>
<dbReference type="GeneID" id="51371885"/>
<dbReference type="GO" id="GO:0046654">
    <property type="term" value="P:tetrahydrofolate biosynthetic process"/>
    <property type="evidence" value="ECO:0007669"/>
    <property type="project" value="UniProtKB-UniPathway"/>
</dbReference>
<keyword evidence="8" id="KW-0067">ATP-binding</keyword>
<dbReference type="PANTHER" id="PTHR43071">
    <property type="entry name" value="2-AMINO-4-HYDROXY-6-HYDROXYMETHYLDIHYDROPTERIDINE PYROPHOSPHOKINASE"/>
    <property type="match status" value="1"/>
</dbReference>
<feature type="domain" description="7,8-dihydro-6-hydroxymethylpterin-pyrophosphokinase" evidence="13">
    <location>
        <begin position="14"/>
        <end position="166"/>
    </location>
</feature>
<evidence type="ECO:0000256" key="11">
    <source>
        <dbReference type="ARBA" id="ARBA00029766"/>
    </source>
</evidence>
<dbReference type="KEGG" id="ppan:ESD82_14955"/>
<dbReference type="InterPro" id="IPR035907">
    <property type="entry name" value="Hppk_sf"/>
</dbReference>
<keyword evidence="5 15" id="KW-0808">Transferase</keyword>
<evidence type="ECO:0000256" key="1">
    <source>
        <dbReference type="ARBA" id="ARBA00005051"/>
    </source>
</evidence>
<evidence type="ECO:0000256" key="5">
    <source>
        <dbReference type="ARBA" id="ARBA00022679"/>
    </source>
</evidence>
<evidence type="ECO:0000313" key="15">
    <source>
        <dbReference type="EMBL" id="QLH15094.1"/>
    </source>
</evidence>
<dbReference type="AlphaFoldDB" id="A0A1I5I2N2"/>
<accession>A0A1I5I2N2</accession>
<dbReference type="Pfam" id="PF01288">
    <property type="entry name" value="HPPK"/>
    <property type="match status" value="1"/>
</dbReference>
<reference evidence="14 18" key="2">
    <citation type="submission" date="2019-01" db="EMBL/GenBank/DDBJ databases">
        <title>Complete Genome Sequence and Annotation of the Paracoccus pantotrophus type strain DSM 2944.</title>
        <authorList>
            <person name="Bockwoldt J.A."/>
            <person name="Zimmermann M."/>
            <person name="Tiso T."/>
            <person name="Blank L.M."/>
        </authorList>
    </citation>
    <scope>NUCLEOTIDE SEQUENCE [LARGE SCALE GENOMIC DNA]</scope>
    <source>
        <strain evidence="14 18">DSM 2944</strain>
    </source>
</reference>
<dbReference type="RefSeq" id="WP_036747547.1">
    <property type="nucleotide sequence ID" value="NZ_CP044426.1"/>
</dbReference>
<evidence type="ECO:0000313" key="17">
    <source>
        <dbReference type="Proteomes" id="UP000273626"/>
    </source>
</evidence>
<evidence type="ECO:0000256" key="3">
    <source>
        <dbReference type="ARBA" id="ARBA00013253"/>
    </source>
</evidence>
<dbReference type="EMBL" id="RBLI01000001">
    <property type="protein sequence ID" value="RKS52117.1"/>
    <property type="molecule type" value="Genomic_DNA"/>
</dbReference>
<dbReference type="EMBL" id="CP044426">
    <property type="protein sequence ID" value="QFG37439.1"/>
    <property type="molecule type" value="Genomic_DNA"/>
</dbReference>
<evidence type="ECO:0000313" key="18">
    <source>
        <dbReference type="Proteomes" id="UP000326453"/>
    </source>
</evidence>
<evidence type="ECO:0000256" key="8">
    <source>
        <dbReference type="ARBA" id="ARBA00022840"/>
    </source>
</evidence>
<dbReference type="InterPro" id="IPR000550">
    <property type="entry name" value="Hppk"/>
</dbReference>
<proteinExistence type="inferred from homology"/>
<dbReference type="GO" id="GO:0016301">
    <property type="term" value="F:kinase activity"/>
    <property type="evidence" value="ECO:0007669"/>
    <property type="project" value="UniProtKB-KW"/>
</dbReference>